<gene>
    <name evidence="2" type="ORF">METZ01_LOCUS190135</name>
</gene>
<feature type="transmembrane region" description="Helical" evidence="1">
    <location>
        <begin position="214"/>
        <end position="235"/>
    </location>
</feature>
<name>A0A382DHX6_9ZZZZ</name>
<feature type="transmembrane region" description="Helical" evidence="1">
    <location>
        <begin position="365"/>
        <end position="387"/>
    </location>
</feature>
<feature type="transmembrane region" description="Helical" evidence="1">
    <location>
        <begin position="399"/>
        <end position="418"/>
    </location>
</feature>
<feature type="transmembrane region" description="Helical" evidence="1">
    <location>
        <begin position="438"/>
        <end position="458"/>
    </location>
</feature>
<protein>
    <recommendedName>
        <fullName evidence="3">Major facilitator superfamily (MFS) profile domain-containing protein</fullName>
    </recommendedName>
</protein>
<feature type="transmembrane region" description="Helical" evidence="1">
    <location>
        <begin position="311"/>
        <end position="329"/>
    </location>
</feature>
<dbReference type="Pfam" id="PF18943">
    <property type="entry name" value="DUF5690"/>
    <property type="match status" value="1"/>
</dbReference>
<keyword evidence="1" id="KW-0472">Membrane</keyword>
<evidence type="ECO:0000313" key="2">
    <source>
        <dbReference type="EMBL" id="SVB37281.1"/>
    </source>
</evidence>
<feature type="transmembrane region" description="Helical" evidence="1">
    <location>
        <begin position="154"/>
        <end position="171"/>
    </location>
</feature>
<feature type="transmembrane region" description="Helical" evidence="1">
    <location>
        <begin position="56"/>
        <end position="75"/>
    </location>
</feature>
<organism evidence="2">
    <name type="scientific">marine metagenome</name>
    <dbReference type="NCBI Taxonomy" id="408172"/>
    <lineage>
        <taxon>unclassified sequences</taxon>
        <taxon>metagenomes</taxon>
        <taxon>ecological metagenomes</taxon>
    </lineage>
</organism>
<dbReference type="InterPro" id="IPR036259">
    <property type="entry name" value="MFS_trans_sf"/>
</dbReference>
<feature type="transmembrane region" description="Helical" evidence="1">
    <location>
        <begin position="183"/>
        <end position="202"/>
    </location>
</feature>
<feature type="transmembrane region" description="Helical" evidence="1">
    <location>
        <begin position="126"/>
        <end position="148"/>
    </location>
</feature>
<dbReference type="InterPro" id="IPR043745">
    <property type="entry name" value="DUF5690"/>
</dbReference>
<keyword evidence="1" id="KW-1133">Transmembrane helix</keyword>
<reference evidence="2" key="1">
    <citation type="submission" date="2018-05" db="EMBL/GenBank/DDBJ databases">
        <authorList>
            <person name="Lanie J.A."/>
            <person name="Ng W.-L."/>
            <person name="Kazmierczak K.M."/>
            <person name="Andrzejewski T.M."/>
            <person name="Davidsen T.M."/>
            <person name="Wayne K.J."/>
            <person name="Tettelin H."/>
            <person name="Glass J.I."/>
            <person name="Rusch D."/>
            <person name="Podicherti R."/>
            <person name="Tsui H.-C.T."/>
            <person name="Winkler M.E."/>
        </authorList>
    </citation>
    <scope>NUCLEOTIDE SEQUENCE</scope>
</reference>
<feature type="transmembrane region" description="Helical" evidence="1">
    <location>
        <begin position="95"/>
        <end position="114"/>
    </location>
</feature>
<dbReference type="AlphaFoldDB" id="A0A382DHX6"/>
<feature type="transmembrane region" description="Helical" evidence="1">
    <location>
        <begin position="336"/>
        <end position="359"/>
    </location>
</feature>
<evidence type="ECO:0008006" key="3">
    <source>
        <dbReference type="Google" id="ProtNLM"/>
    </source>
</evidence>
<dbReference type="SUPFAM" id="SSF103473">
    <property type="entry name" value="MFS general substrate transporter"/>
    <property type="match status" value="1"/>
</dbReference>
<dbReference type="EMBL" id="UINC01039181">
    <property type="protein sequence ID" value="SVB37281.1"/>
    <property type="molecule type" value="Genomic_DNA"/>
</dbReference>
<accession>A0A382DHX6</accession>
<proteinExistence type="predicted"/>
<keyword evidence="1" id="KW-0812">Transmembrane</keyword>
<sequence>MAKRPVGDNSYFWWRASRTCAWPSQPARSRALMPDNAPTTQESRIHRWLKTAPTRWFVAYAAAAGFVTYFCMYAFRKPFAAAKYEGLMFLGTDVNLKTVLLISQIIGYALSKYAGIKICTEIRRAYLAKFLVGLILFAEFALLLFGVVPEQFKVAAIFLNGIPLGMVWGSVSRYLEGRRASEVMFAGLSCSYIVSSSSVKAFGTWLMDRGIDQFWMPVIAGLFFLPLFVVAVYLLNQLPQPSAADVADRSRRSVMNSGERWAFFRTFLPAMLMLLLVYFFLTAYRDFRDNYTPEIFRALGYDTKPELFLQADWPVAFGVMTALACLNLFRNHRYGLIAVFGVMLTGIVLMATATLLHDIKMISGLWWMILIGTGAYLAYVPYGAVLFERVMASTKVAGTAVFAIYLHDAIGYTGSITVQLYKDIGQGELNYFEFLRGFTWLLCGLGLVCFVASCLYFMSKHKPAAADES</sequence>
<evidence type="ECO:0000256" key="1">
    <source>
        <dbReference type="SAM" id="Phobius"/>
    </source>
</evidence>
<feature type="transmembrane region" description="Helical" evidence="1">
    <location>
        <begin position="261"/>
        <end position="281"/>
    </location>
</feature>